<reference evidence="1 2" key="1">
    <citation type="submission" date="2019-12" db="EMBL/GenBank/DDBJ databases">
        <title>Complete Genome Sequence of a Quorum-Sensing Bacterium,Rhodobacteraceae bacterium C31, Isolated from a marine microalgae symbiotic bacteria.</title>
        <authorList>
            <person name="Zhang Y."/>
        </authorList>
    </citation>
    <scope>NUCLEOTIDE SEQUENCE [LARGE SCALE GENOMIC DNA]</scope>
    <source>
        <strain evidence="1 2">C31</strain>
    </source>
</reference>
<accession>A0ABX7F590</accession>
<evidence type="ECO:0000313" key="1">
    <source>
        <dbReference type="EMBL" id="QRF65706.1"/>
    </source>
</evidence>
<sequence length="63" mass="7179">MLVIVGLIVAFILVAVFSNRRTRLCRWREQRGETGSQWMCIHCGARVDGQKATPPADCFRDSR</sequence>
<name>A0ABX7F590_9RHOB</name>
<keyword evidence="2" id="KW-1185">Reference proteome</keyword>
<protein>
    <submittedName>
        <fullName evidence="1">Uncharacterized protein</fullName>
    </submittedName>
</protein>
<evidence type="ECO:0000313" key="2">
    <source>
        <dbReference type="Proteomes" id="UP000596387"/>
    </source>
</evidence>
<dbReference type="Proteomes" id="UP000596387">
    <property type="component" value="Chromosome"/>
</dbReference>
<proteinExistence type="predicted"/>
<dbReference type="EMBL" id="CP047166">
    <property type="protein sequence ID" value="QRF65706.1"/>
    <property type="molecule type" value="Genomic_DNA"/>
</dbReference>
<organism evidence="1 2">
    <name type="scientific">Ponticoccus alexandrii</name>
    <dbReference type="NCBI Taxonomy" id="1943633"/>
    <lineage>
        <taxon>Bacteria</taxon>
        <taxon>Pseudomonadati</taxon>
        <taxon>Pseudomonadota</taxon>
        <taxon>Alphaproteobacteria</taxon>
        <taxon>Rhodobacterales</taxon>
        <taxon>Roseobacteraceae</taxon>
        <taxon>Ponticoccus</taxon>
    </lineage>
</organism>
<gene>
    <name evidence="1" type="ORF">GQA70_04850</name>
</gene>
<dbReference type="RefSeq" id="WP_023852465.1">
    <property type="nucleotide sequence ID" value="NZ_CP047166.1"/>
</dbReference>